<name>A0AA89BWC3_PINIB</name>
<sequence>MYVITRGVRLTFREDRWSGPCLQSQMRKKKNLRKKITKLENDRDRIEGENIKLRELLADSNKKVRELEKSECENEILAKNAMKKSNYNEQYSRKNNIKIQGVPENKNENTLKVAQDILKEKGNIELKTEDVIAIHRIPGKKDDHRPILIKLKNTECKSFIMRKQSVIKKAQGNVKLVDDVIELHAKLITRLINHDQIDSAWYFNGRVFGQVNGKRIMFDLYDNVDEKVRSKPSH</sequence>
<evidence type="ECO:0000313" key="3">
    <source>
        <dbReference type="Proteomes" id="UP001186944"/>
    </source>
</evidence>
<reference evidence="2" key="1">
    <citation type="submission" date="2019-08" db="EMBL/GenBank/DDBJ databases">
        <title>The improved chromosome-level genome for the pearl oyster Pinctada fucata martensii using PacBio sequencing and Hi-C.</title>
        <authorList>
            <person name="Zheng Z."/>
        </authorList>
    </citation>
    <scope>NUCLEOTIDE SEQUENCE</scope>
    <source>
        <strain evidence="2">ZZ-2019</strain>
        <tissue evidence="2">Adductor muscle</tissue>
    </source>
</reference>
<accession>A0AA89BWC3</accession>
<dbReference type="Proteomes" id="UP001186944">
    <property type="component" value="Unassembled WGS sequence"/>
</dbReference>
<evidence type="ECO:0000313" key="2">
    <source>
        <dbReference type="EMBL" id="KAK3093233.1"/>
    </source>
</evidence>
<protein>
    <submittedName>
        <fullName evidence="2">Uncharacterized protein</fullName>
    </submittedName>
</protein>
<dbReference type="Gene3D" id="3.30.70.1820">
    <property type="entry name" value="L1 transposable element, RRM domain"/>
    <property type="match status" value="1"/>
</dbReference>
<organism evidence="2 3">
    <name type="scientific">Pinctada imbricata</name>
    <name type="common">Atlantic pearl-oyster</name>
    <name type="synonym">Pinctada martensii</name>
    <dbReference type="NCBI Taxonomy" id="66713"/>
    <lineage>
        <taxon>Eukaryota</taxon>
        <taxon>Metazoa</taxon>
        <taxon>Spiralia</taxon>
        <taxon>Lophotrochozoa</taxon>
        <taxon>Mollusca</taxon>
        <taxon>Bivalvia</taxon>
        <taxon>Autobranchia</taxon>
        <taxon>Pteriomorphia</taxon>
        <taxon>Pterioida</taxon>
        <taxon>Pterioidea</taxon>
        <taxon>Pteriidae</taxon>
        <taxon>Pinctada</taxon>
    </lineage>
</organism>
<proteinExistence type="predicted"/>
<keyword evidence="1" id="KW-0175">Coiled coil</keyword>
<keyword evidence="3" id="KW-1185">Reference proteome</keyword>
<gene>
    <name evidence="2" type="ORF">FSP39_013021</name>
</gene>
<dbReference type="EMBL" id="VSWD01000009">
    <property type="protein sequence ID" value="KAK3093233.1"/>
    <property type="molecule type" value="Genomic_DNA"/>
</dbReference>
<feature type="coiled-coil region" evidence="1">
    <location>
        <begin position="22"/>
        <end position="73"/>
    </location>
</feature>
<evidence type="ECO:0000256" key="1">
    <source>
        <dbReference type="SAM" id="Coils"/>
    </source>
</evidence>
<dbReference type="AlphaFoldDB" id="A0AA89BWC3"/>
<comment type="caution">
    <text evidence="2">The sequence shown here is derived from an EMBL/GenBank/DDBJ whole genome shotgun (WGS) entry which is preliminary data.</text>
</comment>